<dbReference type="InterPro" id="IPR017871">
    <property type="entry name" value="ABC_transporter-like_CS"/>
</dbReference>
<dbReference type="PANTHER" id="PTHR43230">
    <property type="entry name" value="ABC-TYPE DIPEPTIDE/OLIGOPEPTIDE TRANSPORT SYSTEM, ATPASE COMPONENT"/>
    <property type="match status" value="1"/>
</dbReference>
<dbReference type="NCBIfam" id="TIGR01727">
    <property type="entry name" value="oligo_HPY"/>
    <property type="match status" value="1"/>
</dbReference>
<dbReference type="GO" id="GO:0016887">
    <property type="term" value="F:ATP hydrolysis activity"/>
    <property type="evidence" value="ECO:0007669"/>
    <property type="project" value="InterPro"/>
</dbReference>
<dbReference type="InterPro" id="IPR027417">
    <property type="entry name" value="P-loop_NTPase"/>
</dbReference>
<dbReference type="InterPro" id="IPR003593">
    <property type="entry name" value="AAA+_ATPase"/>
</dbReference>
<dbReference type="Pfam" id="PF00005">
    <property type="entry name" value="ABC_tran"/>
    <property type="match status" value="1"/>
</dbReference>
<reference evidence="5 6" key="1">
    <citation type="submission" date="2020-07" db="EMBL/GenBank/DDBJ databases">
        <title>Sequencing the genomes of 1000 actinobacteria strains.</title>
        <authorList>
            <person name="Klenk H.-P."/>
        </authorList>
    </citation>
    <scope>NUCLEOTIDE SEQUENCE [LARGE SCALE GENOMIC DNA]</scope>
    <source>
        <strain evidence="5 6">DSM 22083</strain>
    </source>
</reference>
<dbReference type="InterPro" id="IPR013563">
    <property type="entry name" value="Oligopep_ABC_C"/>
</dbReference>
<name>A0A7Y9IDU1_9ACTN</name>
<keyword evidence="3 5" id="KW-0067">ATP-binding</keyword>
<dbReference type="RefSeq" id="WP_179757191.1">
    <property type="nucleotide sequence ID" value="NZ_JACCBU010000001.1"/>
</dbReference>
<dbReference type="SUPFAM" id="SSF52540">
    <property type="entry name" value="P-loop containing nucleoside triphosphate hydrolases"/>
    <property type="match status" value="1"/>
</dbReference>
<evidence type="ECO:0000256" key="1">
    <source>
        <dbReference type="ARBA" id="ARBA00022448"/>
    </source>
</evidence>
<keyword evidence="1" id="KW-0813">Transport</keyword>
<evidence type="ECO:0000313" key="5">
    <source>
        <dbReference type="EMBL" id="NYE74693.1"/>
    </source>
</evidence>
<dbReference type="CDD" id="cd03257">
    <property type="entry name" value="ABC_NikE_OppD_transporters"/>
    <property type="match status" value="1"/>
</dbReference>
<dbReference type="GO" id="GO:0005524">
    <property type="term" value="F:ATP binding"/>
    <property type="evidence" value="ECO:0007669"/>
    <property type="project" value="UniProtKB-KW"/>
</dbReference>
<organism evidence="5 6">
    <name type="scientific">Microlunatus parietis</name>
    <dbReference type="NCBI Taxonomy" id="682979"/>
    <lineage>
        <taxon>Bacteria</taxon>
        <taxon>Bacillati</taxon>
        <taxon>Actinomycetota</taxon>
        <taxon>Actinomycetes</taxon>
        <taxon>Propionibacteriales</taxon>
        <taxon>Propionibacteriaceae</taxon>
        <taxon>Microlunatus</taxon>
    </lineage>
</organism>
<keyword evidence="2" id="KW-0547">Nucleotide-binding</keyword>
<keyword evidence="6" id="KW-1185">Reference proteome</keyword>
<protein>
    <submittedName>
        <fullName evidence="5">Peptide/nickel transport system ATP-binding protein</fullName>
    </submittedName>
</protein>
<feature type="domain" description="ABC transporter" evidence="4">
    <location>
        <begin position="16"/>
        <end position="261"/>
    </location>
</feature>
<evidence type="ECO:0000313" key="6">
    <source>
        <dbReference type="Proteomes" id="UP000569914"/>
    </source>
</evidence>
<dbReference type="Proteomes" id="UP000569914">
    <property type="component" value="Unassembled WGS sequence"/>
</dbReference>
<dbReference type="Gene3D" id="3.40.50.300">
    <property type="entry name" value="P-loop containing nucleotide triphosphate hydrolases"/>
    <property type="match status" value="1"/>
</dbReference>
<dbReference type="GO" id="GO:0015833">
    <property type="term" value="P:peptide transport"/>
    <property type="evidence" value="ECO:0007669"/>
    <property type="project" value="InterPro"/>
</dbReference>
<dbReference type="AlphaFoldDB" id="A0A7Y9IDU1"/>
<dbReference type="PANTHER" id="PTHR43230:SF3">
    <property type="entry name" value="ABC-TYPE DIPEPTIDE_OLIGOPEPTIDE TRANSPORT SYSTEM, ATPASE COMPONENT"/>
    <property type="match status" value="1"/>
</dbReference>
<dbReference type="Pfam" id="PF08352">
    <property type="entry name" value="oligo_HPY"/>
    <property type="match status" value="1"/>
</dbReference>
<proteinExistence type="predicted"/>
<dbReference type="EMBL" id="JACCBU010000001">
    <property type="protein sequence ID" value="NYE74693.1"/>
    <property type="molecule type" value="Genomic_DNA"/>
</dbReference>
<dbReference type="PROSITE" id="PS00211">
    <property type="entry name" value="ABC_TRANSPORTER_1"/>
    <property type="match status" value="1"/>
</dbReference>
<dbReference type="InterPro" id="IPR003439">
    <property type="entry name" value="ABC_transporter-like_ATP-bd"/>
</dbReference>
<evidence type="ECO:0000259" key="4">
    <source>
        <dbReference type="PROSITE" id="PS50893"/>
    </source>
</evidence>
<dbReference type="SMART" id="SM00382">
    <property type="entry name" value="AAA"/>
    <property type="match status" value="1"/>
</dbReference>
<sequence length="346" mass="38469">MKCPAGDVPVLEAVGVSQEFVGKSSTGHRTRIRAIRDVSLRLFRRQIIAVVGESGSGKTTLARLFSLLYRPTRGEIRFQGEPVRRDRRGRAAYYAEVQMIFQDPFGSLNHLKTLRHIIGRAVRLHTGARTRSDVITRVHEALEKVSLTPPDDYAQRYPSDLSGGQRQRVAIARALAMNPAVLLADEPTSMLDASIRLDVLNLLADLRDQEDLAMLYITHDIASARYLSDVIAVMYAGEIVEQAPTEELIAEPLHPYTWLLLQSAPNPQHYKGNQSIGSGDEEDSEETEPVDVAVDLPGCRFATRCPRAMNLCADERPPLVDVGGRSVACWLHLTDDARPNRTKIEI</sequence>
<gene>
    <name evidence="5" type="ORF">BKA15_006022</name>
</gene>
<accession>A0A7Y9IDU1</accession>
<evidence type="ECO:0000256" key="3">
    <source>
        <dbReference type="ARBA" id="ARBA00022840"/>
    </source>
</evidence>
<evidence type="ECO:0000256" key="2">
    <source>
        <dbReference type="ARBA" id="ARBA00022741"/>
    </source>
</evidence>
<dbReference type="PROSITE" id="PS50893">
    <property type="entry name" value="ABC_TRANSPORTER_2"/>
    <property type="match status" value="1"/>
</dbReference>
<comment type="caution">
    <text evidence="5">The sequence shown here is derived from an EMBL/GenBank/DDBJ whole genome shotgun (WGS) entry which is preliminary data.</text>
</comment>